<keyword evidence="1" id="KW-0732">Signal</keyword>
<keyword evidence="3" id="KW-1185">Reference proteome</keyword>
<evidence type="ECO:0000313" key="3">
    <source>
        <dbReference type="Proteomes" id="UP001139353"/>
    </source>
</evidence>
<sequence>MSIQHKLGILFAAVAFSSASFSQGADVKPERIRGDVVSFSGETLVVHRKSGDNAKINVKADVGVSAFKPAKLADAKVGTYVGTPAITGSDGKQVATALIVFPEAARGTAEGHFPYDFGPASTMTNANVDAVVTGTKGRELSMSFKGGTTSVIVPENVPVVTPVPASRADLVPGKKVFLVVTPGAGGVYDAHVLFVEKDGMVPAF</sequence>
<evidence type="ECO:0000256" key="1">
    <source>
        <dbReference type="SAM" id="SignalP"/>
    </source>
</evidence>
<proteinExistence type="predicted"/>
<feature type="chain" id="PRO_5040846032" description="DUF5666 domain-containing protein" evidence="1">
    <location>
        <begin position="25"/>
        <end position="204"/>
    </location>
</feature>
<comment type="caution">
    <text evidence="2">The sequence shown here is derived from an EMBL/GenBank/DDBJ whole genome shotgun (WGS) entry which is preliminary data.</text>
</comment>
<reference evidence="2" key="1">
    <citation type="submission" date="2021-11" db="EMBL/GenBank/DDBJ databases">
        <title>BS-T2-15 a new species belonging to the Comamonadaceae family isolated from the soil of a French oak forest.</title>
        <authorList>
            <person name="Mieszkin S."/>
            <person name="Alain K."/>
        </authorList>
    </citation>
    <scope>NUCLEOTIDE SEQUENCE</scope>
    <source>
        <strain evidence="2">BS-T2-15</strain>
    </source>
</reference>
<evidence type="ECO:0008006" key="4">
    <source>
        <dbReference type="Google" id="ProtNLM"/>
    </source>
</evidence>
<gene>
    <name evidence="2" type="ORF">LPC04_27295</name>
</gene>
<accession>A0A9X1YNR8</accession>
<dbReference type="RefSeq" id="WP_275685489.1">
    <property type="nucleotide sequence ID" value="NZ_JAJLJH010000014.1"/>
</dbReference>
<dbReference type="AlphaFoldDB" id="A0A9X1YNR8"/>
<dbReference type="EMBL" id="JAJLJH010000014">
    <property type="protein sequence ID" value="MCK9689441.1"/>
    <property type="molecule type" value="Genomic_DNA"/>
</dbReference>
<dbReference type="Proteomes" id="UP001139353">
    <property type="component" value="Unassembled WGS sequence"/>
</dbReference>
<feature type="signal peptide" evidence="1">
    <location>
        <begin position="1"/>
        <end position="24"/>
    </location>
</feature>
<evidence type="ECO:0000313" key="2">
    <source>
        <dbReference type="EMBL" id="MCK9689441.1"/>
    </source>
</evidence>
<protein>
    <recommendedName>
        <fullName evidence="4">DUF5666 domain-containing protein</fullName>
    </recommendedName>
</protein>
<name>A0A9X1YNR8_9BURK</name>
<organism evidence="2 3">
    <name type="scientific">Scleromatobacter humisilvae</name>
    <dbReference type="NCBI Taxonomy" id="2897159"/>
    <lineage>
        <taxon>Bacteria</taxon>
        <taxon>Pseudomonadati</taxon>
        <taxon>Pseudomonadota</taxon>
        <taxon>Betaproteobacteria</taxon>
        <taxon>Burkholderiales</taxon>
        <taxon>Sphaerotilaceae</taxon>
        <taxon>Scleromatobacter</taxon>
    </lineage>
</organism>